<organism evidence="2 3">
    <name type="scientific">Zizania palustris</name>
    <name type="common">Northern wild rice</name>
    <dbReference type="NCBI Taxonomy" id="103762"/>
    <lineage>
        <taxon>Eukaryota</taxon>
        <taxon>Viridiplantae</taxon>
        <taxon>Streptophyta</taxon>
        <taxon>Embryophyta</taxon>
        <taxon>Tracheophyta</taxon>
        <taxon>Spermatophyta</taxon>
        <taxon>Magnoliopsida</taxon>
        <taxon>Liliopsida</taxon>
        <taxon>Poales</taxon>
        <taxon>Poaceae</taxon>
        <taxon>BOP clade</taxon>
        <taxon>Oryzoideae</taxon>
        <taxon>Oryzeae</taxon>
        <taxon>Zizaniinae</taxon>
        <taxon>Zizania</taxon>
    </lineage>
</organism>
<dbReference type="InterPro" id="IPR005500">
    <property type="entry name" value="DUF309"/>
</dbReference>
<dbReference type="Proteomes" id="UP000729402">
    <property type="component" value="Unassembled WGS sequence"/>
</dbReference>
<evidence type="ECO:0000256" key="1">
    <source>
        <dbReference type="SAM" id="MobiDB-lite"/>
    </source>
</evidence>
<feature type="region of interest" description="Disordered" evidence="1">
    <location>
        <begin position="183"/>
        <end position="221"/>
    </location>
</feature>
<evidence type="ECO:0000313" key="2">
    <source>
        <dbReference type="EMBL" id="KAG8050738.1"/>
    </source>
</evidence>
<dbReference type="PANTHER" id="PTHR34796:SF1">
    <property type="entry name" value="EXPRESSED PROTEIN"/>
    <property type="match status" value="1"/>
</dbReference>
<accession>A0A8J5RSB3</accession>
<feature type="region of interest" description="Disordered" evidence="1">
    <location>
        <begin position="1"/>
        <end position="22"/>
    </location>
</feature>
<evidence type="ECO:0000313" key="3">
    <source>
        <dbReference type="Proteomes" id="UP000729402"/>
    </source>
</evidence>
<dbReference type="PANTHER" id="PTHR34796">
    <property type="entry name" value="EXPRESSED PROTEIN"/>
    <property type="match status" value="1"/>
</dbReference>
<dbReference type="Pfam" id="PF03745">
    <property type="entry name" value="DUF309"/>
    <property type="match status" value="1"/>
</dbReference>
<feature type="compositionally biased region" description="Low complexity" evidence="1">
    <location>
        <begin position="10"/>
        <end position="22"/>
    </location>
</feature>
<protein>
    <recommendedName>
        <fullName evidence="4">DUF309 domain-containing protein</fullName>
    </recommendedName>
</protein>
<dbReference type="OrthoDB" id="2020115at2759"/>
<dbReference type="AlphaFoldDB" id="A0A8J5RSB3"/>
<sequence>MGGLGPAKRAAASTSTSMAPSSSSAASIHATVARIPAIPQLPAAAARPQRSFSLARVRGVGVTRNADRLRCRRRLLTARGDYESWHPDDDDDGDEQRDSSDQAAGFDAAVALFNGGDFHACHDVVEELWYTAEEPTRTLLHAILQCAVGFHHLFNQVCTPIRHPTRLHIRALIYKSINNGTAEPPWRHDGARRRPLQAPQAAPRRRRGPILSLRRGGRRRA</sequence>
<reference evidence="2" key="1">
    <citation type="journal article" date="2021" name="bioRxiv">
        <title>Whole Genome Assembly and Annotation of Northern Wild Rice, Zizania palustris L., Supports a Whole Genome Duplication in the Zizania Genus.</title>
        <authorList>
            <person name="Haas M."/>
            <person name="Kono T."/>
            <person name="Macchietto M."/>
            <person name="Millas R."/>
            <person name="McGilp L."/>
            <person name="Shao M."/>
            <person name="Duquette J."/>
            <person name="Hirsch C.N."/>
            <person name="Kimball J."/>
        </authorList>
    </citation>
    <scope>NUCLEOTIDE SEQUENCE</scope>
    <source>
        <tissue evidence="2">Fresh leaf tissue</tissue>
    </source>
</reference>
<keyword evidence="3" id="KW-1185">Reference proteome</keyword>
<gene>
    <name evidence="2" type="ORF">GUJ93_ZPchr0009g1321</name>
</gene>
<name>A0A8J5RSB3_ZIZPA</name>
<dbReference type="EMBL" id="JAAALK010000289">
    <property type="protein sequence ID" value="KAG8050738.1"/>
    <property type="molecule type" value="Genomic_DNA"/>
</dbReference>
<feature type="region of interest" description="Disordered" evidence="1">
    <location>
        <begin position="82"/>
        <end position="101"/>
    </location>
</feature>
<reference evidence="2" key="2">
    <citation type="submission" date="2021-02" db="EMBL/GenBank/DDBJ databases">
        <authorList>
            <person name="Kimball J.A."/>
            <person name="Haas M.W."/>
            <person name="Macchietto M."/>
            <person name="Kono T."/>
            <person name="Duquette J."/>
            <person name="Shao M."/>
        </authorList>
    </citation>
    <scope>NUCLEOTIDE SEQUENCE</scope>
    <source>
        <tissue evidence="2">Fresh leaf tissue</tissue>
    </source>
</reference>
<proteinExistence type="predicted"/>
<comment type="caution">
    <text evidence="2">The sequence shown here is derived from an EMBL/GenBank/DDBJ whole genome shotgun (WGS) entry which is preliminary data.</text>
</comment>
<evidence type="ECO:0008006" key="4">
    <source>
        <dbReference type="Google" id="ProtNLM"/>
    </source>
</evidence>